<dbReference type="InterPro" id="IPR001584">
    <property type="entry name" value="Integrase_cat-core"/>
</dbReference>
<dbReference type="SUPFAM" id="SSF56672">
    <property type="entry name" value="DNA/RNA polymerases"/>
    <property type="match status" value="1"/>
</dbReference>
<dbReference type="FunFam" id="3.10.20.370:FF:000001">
    <property type="entry name" value="Retrovirus-related Pol polyprotein from transposon 17.6-like protein"/>
    <property type="match status" value="1"/>
</dbReference>
<dbReference type="Pfam" id="PF00665">
    <property type="entry name" value="rve"/>
    <property type="match status" value="1"/>
</dbReference>
<dbReference type="InterPro" id="IPR043502">
    <property type="entry name" value="DNA/RNA_pol_sf"/>
</dbReference>
<dbReference type="GO" id="GO:0016787">
    <property type="term" value="F:hydrolase activity"/>
    <property type="evidence" value="ECO:0007669"/>
    <property type="project" value="UniProtKB-KW"/>
</dbReference>
<evidence type="ECO:0000256" key="3">
    <source>
        <dbReference type="ARBA" id="ARBA00022722"/>
    </source>
</evidence>
<dbReference type="EMBL" id="JBAMIC010000010">
    <property type="protein sequence ID" value="KAK7102499.1"/>
    <property type="molecule type" value="Genomic_DNA"/>
</dbReference>
<dbReference type="InterPro" id="IPR043128">
    <property type="entry name" value="Rev_trsase/Diguanyl_cyclase"/>
</dbReference>
<evidence type="ECO:0000313" key="11">
    <source>
        <dbReference type="EMBL" id="KAK7102499.1"/>
    </source>
</evidence>
<evidence type="ECO:0008006" key="13">
    <source>
        <dbReference type="Google" id="ProtNLM"/>
    </source>
</evidence>
<dbReference type="PANTHER" id="PTHR37984">
    <property type="entry name" value="PROTEIN CBG26694"/>
    <property type="match status" value="1"/>
</dbReference>
<dbReference type="GO" id="GO:0004519">
    <property type="term" value="F:endonuclease activity"/>
    <property type="evidence" value="ECO:0007669"/>
    <property type="project" value="UniProtKB-KW"/>
</dbReference>
<dbReference type="PROSITE" id="PS50878">
    <property type="entry name" value="RT_POL"/>
    <property type="match status" value="1"/>
</dbReference>
<keyword evidence="3" id="KW-0540">Nuclease</keyword>
<evidence type="ECO:0000256" key="4">
    <source>
        <dbReference type="ARBA" id="ARBA00022759"/>
    </source>
</evidence>
<feature type="region of interest" description="Disordered" evidence="7">
    <location>
        <begin position="322"/>
        <end position="373"/>
    </location>
</feature>
<evidence type="ECO:0000313" key="12">
    <source>
        <dbReference type="Proteomes" id="UP001374579"/>
    </source>
</evidence>
<dbReference type="InterPro" id="IPR054465">
    <property type="entry name" value="Integrase_p58-like_C"/>
</dbReference>
<dbReference type="GO" id="GO:0015074">
    <property type="term" value="P:DNA integration"/>
    <property type="evidence" value="ECO:0007669"/>
    <property type="project" value="InterPro"/>
</dbReference>
<dbReference type="Pfam" id="PF17921">
    <property type="entry name" value="Integrase_H2C2"/>
    <property type="match status" value="1"/>
</dbReference>
<dbReference type="Gene3D" id="3.30.420.10">
    <property type="entry name" value="Ribonuclease H-like superfamily/Ribonuclease H"/>
    <property type="match status" value="1"/>
</dbReference>
<keyword evidence="2" id="KW-0548">Nucleotidyltransferase</keyword>
<feature type="region of interest" description="Disordered" evidence="7">
    <location>
        <begin position="79"/>
        <end position="112"/>
    </location>
</feature>
<evidence type="ECO:0000259" key="8">
    <source>
        <dbReference type="PROSITE" id="PS50804"/>
    </source>
</evidence>
<dbReference type="Pfam" id="PF22938">
    <property type="entry name" value="Integrase_p58_C"/>
    <property type="match status" value="1"/>
</dbReference>
<gene>
    <name evidence="11" type="ORF">V1264_020708</name>
</gene>
<evidence type="ECO:0000259" key="9">
    <source>
        <dbReference type="PROSITE" id="PS50878"/>
    </source>
</evidence>
<protein>
    <recommendedName>
        <fullName evidence="13">Reverse transcriptase</fullName>
    </recommendedName>
</protein>
<feature type="region of interest" description="Disordered" evidence="7">
    <location>
        <begin position="555"/>
        <end position="611"/>
    </location>
</feature>
<dbReference type="InterPro" id="IPR041373">
    <property type="entry name" value="RT_RNaseH"/>
</dbReference>
<comment type="caution">
    <text evidence="11">The sequence shown here is derived from an EMBL/GenBank/DDBJ whole genome shotgun (WGS) entry which is preliminary data.</text>
</comment>
<dbReference type="InterPro" id="IPR038269">
    <property type="entry name" value="SCAN_sf"/>
</dbReference>
<dbReference type="InterPro" id="IPR041588">
    <property type="entry name" value="Integrase_H2C2"/>
</dbReference>
<keyword evidence="12" id="KW-1185">Reference proteome</keyword>
<organism evidence="11 12">
    <name type="scientific">Littorina saxatilis</name>
    <dbReference type="NCBI Taxonomy" id="31220"/>
    <lineage>
        <taxon>Eukaryota</taxon>
        <taxon>Metazoa</taxon>
        <taxon>Spiralia</taxon>
        <taxon>Lophotrochozoa</taxon>
        <taxon>Mollusca</taxon>
        <taxon>Gastropoda</taxon>
        <taxon>Caenogastropoda</taxon>
        <taxon>Littorinimorpha</taxon>
        <taxon>Littorinoidea</taxon>
        <taxon>Littorinidae</taxon>
        <taxon>Littorina</taxon>
    </lineage>
</organism>
<accession>A0AAN9GCH8</accession>
<evidence type="ECO:0000256" key="2">
    <source>
        <dbReference type="ARBA" id="ARBA00022695"/>
    </source>
</evidence>
<dbReference type="Pfam" id="PF02023">
    <property type="entry name" value="SCAN"/>
    <property type="match status" value="1"/>
</dbReference>
<dbReference type="InterPro" id="IPR003309">
    <property type="entry name" value="SCAN_dom"/>
</dbReference>
<dbReference type="CDD" id="cd09274">
    <property type="entry name" value="RNase_HI_RT_Ty3"/>
    <property type="match status" value="1"/>
</dbReference>
<dbReference type="Gene3D" id="3.30.70.270">
    <property type="match status" value="2"/>
</dbReference>
<dbReference type="FunFam" id="1.10.340.70:FF:000001">
    <property type="entry name" value="Retrovirus-related Pol polyprotein from transposon gypsy-like Protein"/>
    <property type="match status" value="1"/>
</dbReference>
<sequence length="1520" mass="174543">MADTRHHQHYTRFSSTVGIDPEYTEGANLIDITNLGDDGHAAQPVNGQVEQTVPSSPSVSSIKELITMGKELGLEGKELQSFVQGERDKERAAQEREHEREAQEREHEREASRLALAAQERKDERQFEENERDRLFRIEELRIQSEVQMNTNENAAHPSQSSHDHDPRFIPKIPYLDDKDDVESWLKQFEHYARDMNLDESKKASRLIYFLKGKARTIVSKMDDEDVDDYEKVKSALFEGFQLTAEQYRMKFRNTRRNPAETYKEHITRLDRYLTKWIELDPCEKTVKGLTDLILREQSLQSMPSDLAVHVKDRNPINAKEMGKLASDYELNRSQNKLRPTPTRTPQDGTKRFEKDHKPSPQQGKRSSLTPAEREKLREAGLCFYCRVGLHRSSDCPLRKKGNTAGAVTVEDVRRETEGRKSPLDKLCRDCTTKKFSDLVDVKVNGKRVNALRDSGCSSIVVAAHLVPADKMTGQRKRTTLADKSKVRYCETAIIHVDSPFFCGETEVVVMADPIMPVLIGEFHGTQNDRRKTPIFPVREPAWYHDSAETVAGAVDTRAQSKLDNDRDKSASKPSSREPTSDMFTPKDLREAQKTDPSLDSIRKQAATGEERGHMRVVEKNGILYQSTFNRKGEESLKVILPKSFRSKVLAFGHDHPMAGHQGQRRTAERIRREFWWPCCGVEIRRYCLSCDACQRSAPKHLTKKVPLGKMPVFETAFRRVAVDIIGPILPMSENKKRYILVMVDFATRYPEAVALKDIHAETVADALWDFWTRLGIPSEILTDNGSQFTGTLMQEVTELLRIKRKTSAVFHPAGNGLCERMNGTLKNMLKKMCIEQPKAWDTFISALLFAYRETPQESLGFSPFELLFGRTVRGPMQLLRQIWTDESVSDEVKTTAEYVVNLRERIEETCLLARENLKKASVRSAQYYDRKAKPRSLKPGEKVLILKPLKTNKLELTWQGPFEVLEKLNDFDYKVQVRRKEKVFHVNLLKSYVEREQPVTDGTIPVAVVEEEEEEVIVSVVVEEDETTNDDIFRLDSQRTIPTFETKRTEGLDHVHFSEKLTQSQRTEARQICADRLDNLTDVPLTTNLTTCRIEVTDKKPVYIRPRPIPHAYVKMVENEVEEMLKLGVIEPANSAYNSPIVLVKKKEEGKYRFCADLHGLNDVTVFDGEPITDVQHLFQSLGKAKYFSKLDLTRGYWGIPIVEEDRDKTAFVTSRGQFRWVNMPFGLKTATGIFNRMMRKLLGPLNRDDVYHFMDDILIATETWEQHMEALKAVLQRLKEANLAAKPSKCYIGFDQLPYLGHEIGHGERWPEDDKIVKIVNAKEPATKKQLRAFLGLTGFYREYLKNYSTVVVPLTDMTKKSLPDKLKWSDEAKKSFARLKRMVSEKPVLKMPDFGKDFVLRTDASDRGIGAVLMQLHGEKLHPVAYQSKKLLGAESRYATVEKECLATVWGVQKFERYLYGRHFVLETDHQPLKCLQRNPTNPRLLRWSLQLQPYSFTINYIPGKDNLGADYLSRIN</sequence>
<feature type="domain" description="SCAN box" evidence="8">
    <location>
        <begin position="249"/>
        <end position="330"/>
    </location>
</feature>
<evidence type="ECO:0000256" key="5">
    <source>
        <dbReference type="ARBA" id="ARBA00022801"/>
    </source>
</evidence>
<keyword evidence="6" id="KW-0695">RNA-directed DNA polymerase</keyword>
<feature type="domain" description="Integrase catalytic" evidence="10">
    <location>
        <begin position="708"/>
        <end position="872"/>
    </location>
</feature>
<dbReference type="CDD" id="cd01647">
    <property type="entry name" value="RT_LTR"/>
    <property type="match status" value="1"/>
</dbReference>
<dbReference type="SUPFAM" id="SSF47353">
    <property type="entry name" value="Retrovirus capsid dimerization domain-like"/>
    <property type="match status" value="1"/>
</dbReference>
<feature type="domain" description="Reverse transcriptase" evidence="9">
    <location>
        <begin position="1126"/>
        <end position="1306"/>
    </location>
</feature>
<evidence type="ECO:0000256" key="1">
    <source>
        <dbReference type="ARBA" id="ARBA00022679"/>
    </source>
</evidence>
<dbReference type="Pfam" id="PF00078">
    <property type="entry name" value="RVT_1"/>
    <property type="match status" value="1"/>
</dbReference>
<dbReference type="InterPro" id="IPR050951">
    <property type="entry name" value="Retrovirus_Pol_polyprotein"/>
</dbReference>
<dbReference type="FunFam" id="3.30.70.270:FF:000020">
    <property type="entry name" value="Transposon Tf2-6 polyprotein-like Protein"/>
    <property type="match status" value="1"/>
</dbReference>
<dbReference type="InterPro" id="IPR036397">
    <property type="entry name" value="RNaseH_sf"/>
</dbReference>
<dbReference type="Pfam" id="PF17917">
    <property type="entry name" value="RT_RNaseH"/>
    <property type="match status" value="1"/>
</dbReference>
<proteinExistence type="predicted"/>
<feature type="compositionally biased region" description="Basic and acidic residues" evidence="7">
    <location>
        <begin position="559"/>
        <end position="594"/>
    </location>
</feature>
<keyword evidence="5" id="KW-0378">Hydrolase</keyword>
<evidence type="ECO:0000256" key="6">
    <source>
        <dbReference type="ARBA" id="ARBA00022918"/>
    </source>
</evidence>
<reference evidence="11 12" key="1">
    <citation type="submission" date="2024-02" db="EMBL/GenBank/DDBJ databases">
        <title>Chromosome-scale genome assembly of the rough periwinkle Littorina saxatilis.</title>
        <authorList>
            <person name="De Jode A."/>
            <person name="Faria R."/>
            <person name="Formenti G."/>
            <person name="Sims Y."/>
            <person name="Smith T.P."/>
            <person name="Tracey A."/>
            <person name="Wood J.M.D."/>
            <person name="Zagrodzka Z.B."/>
            <person name="Johannesson K."/>
            <person name="Butlin R.K."/>
            <person name="Leder E.H."/>
        </authorList>
    </citation>
    <scope>NUCLEOTIDE SEQUENCE [LARGE SCALE GENOMIC DNA]</scope>
    <source>
        <strain evidence="11">Snail1</strain>
        <tissue evidence="11">Muscle</tissue>
    </source>
</reference>
<evidence type="ECO:0000256" key="7">
    <source>
        <dbReference type="SAM" id="MobiDB-lite"/>
    </source>
</evidence>
<dbReference type="PROSITE" id="PS50994">
    <property type="entry name" value="INTEGRASE"/>
    <property type="match status" value="1"/>
</dbReference>
<dbReference type="FunFam" id="3.30.420.10:FF:000032">
    <property type="entry name" value="Retrovirus-related Pol polyprotein from transposon 297-like Protein"/>
    <property type="match status" value="1"/>
</dbReference>
<dbReference type="InterPro" id="IPR000477">
    <property type="entry name" value="RT_dom"/>
</dbReference>
<dbReference type="GO" id="GO:0003964">
    <property type="term" value="F:RNA-directed DNA polymerase activity"/>
    <property type="evidence" value="ECO:0007669"/>
    <property type="project" value="UniProtKB-KW"/>
</dbReference>
<dbReference type="PANTHER" id="PTHR37984:SF5">
    <property type="entry name" value="PROTEIN NYNRIN-LIKE"/>
    <property type="match status" value="1"/>
</dbReference>
<dbReference type="Gene3D" id="1.10.340.70">
    <property type="match status" value="1"/>
</dbReference>
<feature type="compositionally biased region" description="Polar residues" evidence="7">
    <location>
        <begin position="360"/>
        <end position="370"/>
    </location>
</feature>
<dbReference type="Proteomes" id="UP001374579">
    <property type="component" value="Unassembled WGS sequence"/>
</dbReference>
<name>A0AAN9GCH8_9CAEN</name>
<dbReference type="GO" id="GO:0003676">
    <property type="term" value="F:nucleic acid binding"/>
    <property type="evidence" value="ECO:0007669"/>
    <property type="project" value="InterPro"/>
</dbReference>
<feature type="compositionally biased region" description="Basic and acidic residues" evidence="7">
    <location>
        <begin position="85"/>
        <end position="112"/>
    </location>
</feature>
<evidence type="ECO:0000259" key="10">
    <source>
        <dbReference type="PROSITE" id="PS50994"/>
    </source>
</evidence>
<dbReference type="SUPFAM" id="SSF53098">
    <property type="entry name" value="Ribonuclease H-like"/>
    <property type="match status" value="1"/>
</dbReference>
<keyword evidence="4" id="KW-0255">Endonuclease</keyword>
<dbReference type="InterPro" id="IPR012337">
    <property type="entry name" value="RNaseH-like_sf"/>
</dbReference>
<dbReference type="Gene3D" id="3.10.10.10">
    <property type="entry name" value="HIV Type 1 Reverse Transcriptase, subunit A, domain 1"/>
    <property type="match status" value="1"/>
</dbReference>
<dbReference type="PROSITE" id="PS50804">
    <property type="entry name" value="SCAN_BOX"/>
    <property type="match status" value="1"/>
</dbReference>
<dbReference type="Gene3D" id="1.10.4020.10">
    <property type="entry name" value="DNA breaking-rejoining enzymes"/>
    <property type="match status" value="1"/>
</dbReference>
<keyword evidence="1" id="KW-0808">Transferase</keyword>
<feature type="compositionally biased region" description="Basic and acidic residues" evidence="7">
    <location>
        <begin position="349"/>
        <end position="359"/>
    </location>
</feature>
<feature type="compositionally biased region" description="Polar residues" evidence="7">
    <location>
        <begin position="332"/>
        <end position="348"/>
    </location>
</feature>